<comment type="caution">
    <text evidence="2">The sequence shown here is derived from an EMBL/GenBank/DDBJ whole genome shotgun (WGS) entry which is preliminary data.</text>
</comment>
<sequence length="300" mass="30968">MVPHFPRRLGMAAGALAIVSAAGFGAVHLTGLAGKTGSSGTERGRPAPTRSSPTATPGGRAPEPGSTGRARPTGAATKSGTPTGKPKHGTGGGRGVPSPTTSATGSPPPPEIDLGWGGPSLGNANPDAGGCKLFWVRGRGIRATIQSIGSTTRFQPSETESGDGPPVNPLIPRPACLRPQADGRPPSWSFDGDGDGVPEKHSASGPCEPAAVVSAQRWCGVIVKPDLPSRPGHYGGRVTWRLSTSCESRDQDPCSRLSGRNRPSAERPVKVMWTMPCDVSFDVRRSDDGAYYLSGYRLSC</sequence>
<evidence type="ECO:0000313" key="3">
    <source>
        <dbReference type="Proteomes" id="UP000323380"/>
    </source>
</evidence>
<keyword evidence="3" id="KW-1185">Reference proteome</keyword>
<accession>A0A5D0NAR1</accession>
<feature type="compositionally biased region" description="Low complexity" evidence="1">
    <location>
        <begin position="46"/>
        <end position="59"/>
    </location>
</feature>
<feature type="compositionally biased region" description="Polar residues" evidence="1">
    <location>
        <begin position="147"/>
        <end position="159"/>
    </location>
</feature>
<feature type="region of interest" description="Disordered" evidence="1">
    <location>
        <begin position="32"/>
        <end position="123"/>
    </location>
</feature>
<dbReference type="EMBL" id="VSFG01000010">
    <property type="protein sequence ID" value="TYB41401.1"/>
    <property type="molecule type" value="Genomic_DNA"/>
</dbReference>
<evidence type="ECO:0000256" key="1">
    <source>
        <dbReference type="SAM" id="MobiDB-lite"/>
    </source>
</evidence>
<reference evidence="2 3" key="1">
    <citation type="submission" date="2019-08" db="EMBL/GenBank/DDBJ databases">
        <title>Actinomadura sp. nov. CYP1-5 isolated from mountain soil.</title>
        <authorList>
            <person name="Songsumanus A."/>
            <person name="Kuncharoen N."/>
            <person name="Kudo T."/>
            <person name="Yuki M."/>
            <person name="Igarashi Y."/>
            <person name="Tanasupawat S."/>
        </authorList>
    </citation>
    <scope>NUCLEOTIDE SEQUENCE [LARGE SCALE GENOMIC DNA]</scope>
    <source>
        <strain evidence="2 3">JCM 14158</strain>
    </source>
</reference>
<name>A0A5D0NAR1_9ACTN</name>
<dbReference type="Proteomes" id="UP000323380">
    <property type="component" value="Unassembled WGS sequence"/>
</dbReference>
<proteinExistence type="predicted"/>
<organism evidence="2 3">
    <name type="scientific">Actinomadura chibensis</name>
    <dbReference type="NCBI Taxonomy" id="392828"/>
    <lineage>
        <taxon>Bacteria</taxon>
        <taxon>Bacillati</taxon>
        <taxon>Actinomycetota</taxon>
        <taxon>Actinomycetes</taxon>
        <taxon>Streptosporangiales</taxon>
        <taxon>Thermomonosporaceae</taxon>
        <taxon>Actinomadura</taxon>
    </lineage>
</organism>
<dbReference type="RefSeq" id="WP_148344715.1">
    <property type="nucleotide sequence ID" value="NZ_VSFG01000010.1"/>
</dbReference>
<feature type="compositionally biased region" description="Low complexity" evidence="1">
    <location>
        <begin position="96"/>
        <end position="105"/>
    </location>
</feature>
<evidence type="ECO:0000313" key="2">
    <source>
        <dbReference type="EMBL" id="TYB41401.1"/>
    </source>
</evidence>
<dbReference type="AlphaFoldDB" id="A0A5D0NAR1"/>
<protein>
    <submittedName>
        <fullName evidence="2">Uncharacterized protein</fullName>
    </submittedName>
</protein>
<feature type="region of interest" description="Disordered" evidence="1">
    <location>
        <begin position="147"/>
        <end position="207"/>
    </location>
</feature>
<gene>
    <name evidence="2" type="ORF">FXF69_35330</name>
</gene>